<dbReference type="GO" id="GO:0002181">
    <property type="term" value="P:cytoplasmic translation"/>
    <property type="evidence" value="ECO:0007669"/>
    <property type="project" value="TreeGrafter"/>
</dbReference>
<sequence length="191" mass="21237">MLLNHLEARDDFYSDLTPVTDKLVATTSQTSSASYTTLSEIRNSATSIQSSSYADILTDCDTSSDTIIILSTTASPTTTNSVITTSTSKSGSNKNYALSSKSYVKYLVEHIKVDGHIGNLGELITVSTEGTKVVVVSSTKFSGKYLKYLTKRYLKKNQIRDWIRFISVKKNEYKLQFYSTSVDEEEAEDEE</sequence>
<organism evidence="4 5">
    <name type="scientific">Pichia californica</name>
    <dbReference type="NCBI Taxonomy" id="460514"/>
    <lineage>
        <taxon>Eukaryota</taxon>
        <taxon>Fungi</taxon>
        <taxon>Dikarya</taxon>
        <taxon>Ascomycota</taxon>
        <taxon>Saccharomycotina</taxon>
        <taxon>Pichiomycetes</taxon>
        <taxon>Pichiales</taxon>
        <taxon>Pichiaceae</taxon>
        <taxon>Pichia</taxon>
    </lineage>
</organism>
<evidence type="ECO:0000313" key="4">
    <source>
        <dbReference type="EMBL" id="KAG0689555.1"/>
    </source>
</evidence>
<evidence type="ECO:0000256" key="1">
    <source>
        <dbReference type="ARBA" id="ARBA00007817"/>
    </source>
</evidence>
<dbReference type="Pfam" id="PF01776">
    <property type="entry name" value="Ribosomal_L22e"/>
    <property type="match status" value="1"/>
</dbReference>
<evidence type="ECO:0008006" key="6">
    <source>
        <dbReference type="Google" id="ProtNLM"/>
    </source>
</evidence>
<evidence type="ECO:0000256" key="3">
    <source>
        <dbReference type="ARBA" id="ARBA00023274"/>
    </source>
</evidence>
<dbReference type="Proteomes" id="UP000697127">
    <property type="component" value="Unassembled WGS sequence"/>
</dbReference>
<dbReference type="GO" id="GO:1990904">
    <property type="term" value="C:ribonucleoprotein complex"/>
    <property type="evidence" value="ECO:0007669"/>
    <property type="project" value="UniProtKB-KW"/>
</dbReference>
<proteinExistence type="inferred from homology"/>
<dbReference type="EMBL" id="PUHW01000073">
    <property type="protein sequence ID" value="KAG0689555.1"/>
    <property type="molecule type" value="Genomic_DNA"/>
</dbReference>
<comment type="caution">
    <text evidence="4">The sequence shown here is derived from an EMBL/GenBank/DDBJ whole genome shotgun (WGS) entry which is preliminary data.</text>
</comment>
<dbReference type="Gene3D" id="3.30.1360.210">
    <property type="match status" value="1"/>
</dbReference>
<evidence type="ECO:0000256" key="2">
    <source>
        <dbReference type="ARBA" id="ARBA00022980"/>
    </source>
</evidence>
<reference evidence="4" key="1">
    <citation type="submission" date="2020-11" db="EMBL/GenBank/DDBJ databases">
        <title>Kefir isolates.</title>
        <authorList>
            <person name="Marcisauskas S."/>
            <person name="Kim Y."/>
            <person name="Blasche S."/>
        </authorList>
    </citation>
    <scope>NUCLEOTIDE SEQUENCE</scope>
    <source>
        <strain evidence="4">Olga-1</strain>
    </source>
</reference>
<dbReference type="AlphaFoldDB" id="A0A9P7BGR6"/>
<gene>
    <name evidence="4" type="ORF">C6P40_004858</name>
</gene>
<dbReference type="PANTHER" id="PTHR10064">
    <property type="entry name" value="60S RIBOSOMAL PROTEIN L22"/>
    <property type="match status" value="1"/>
</dbReference>
<keyword evidence="3" id="KW-0687">Ribonucleoprotein</keyword>
<dbReference type="InterPro" id="IPR038526">
    <property type="entry name" value="Ribosomal_eL22_sf"/>
</dbReference>
<comment type="similarity">
    <text evidence="1">Belongs to the eukaryotic ribosomal protein eL22 family.</text>
</comment>
<accession>A0A9P7BGR6</accession>
<dbReference type="PANTHER" id="PTHR10064:SF31">
    <property type="entry name" value="LARGE RIBOSOMAL SUBUNIT PROTEIN EL22A-RELATED"/>
    <property type="match status" value="1"/>
</dbReference>
<protein>
    <recommendedName>
        <fullName evidence="6">60S ribosomal protein L22-A</fullName>
    </recommendedName>
</protein>
<name>A0A9P7BGR6_9ASCO</name>
<dbReference type="GO" id="GO:0005840">
    <property type="term" value="C:ribosome"/>
    <property type="evidence" value="ECO:0007669"/>
    <property type="project" value="UniProtKB-KW"/>
</dbReference>
<dbReference type="InterPro" id="IPR002671">
    <property type="entry name" value="Ribosomal_eL22"/>
</dbReference>
<dbReference type="GO" id="GO:0003735">
    <property type="term" value="F:structural constituent of ribosome"/>
    <property type="evidence" value="ECO:0007669"/>
    <property type="project" value="InterPro"/>
</dbReference>
<keyword evidence="5" id="KW-1185">Reference proteome</keyword>
<dbReference type="GO" id="GO:0003723">
    <property type="term" value="F:RNA binding"/>
    <property type="evidence" value="ECO:0007669"/>
    <property type="project" value="TreeGrafter"/>
</dbReference>
<evidence type="ECO:0000313" key="5">
    <source>
        <dbReference type="Proteomes" id="UP000697127"/>
    </source>
</evidence>
<keyword evidence="2" id="KW-0689">Ribosomal protein</keyword>